<proteinExistence type="predicted"/>
<dbReference type="STRING" id="216942.SLITO_v1c02460"/>
<dbReference type="EMBL" id="CP012357">
    <property type="protein sequence ID" value="AKX33902.1"/>
    <property type="molecule type" value="Genomic_DNA"/>
</dbReference>
<sequence length="109" mass="12985">MKFTLYNELVNQIIPLTITFSFKDIDIDYSREDININSFSNILNKSHPVTAINLLRSFKFYYKMFVGLFLKDNEYLLKDPNSNIFFLSHKQILKELEQNIATFENKILH</sequence>
<organism evidence="1 2">
    <name type="scientific">Spiroplasma litorale</name>
    <dbReference type="NCBI Taxonomy" id="216942"/>
    <lineage>
        <taxon>Bacteria</taxon>
        <taxon>Bacillati</taxon>
        <taxon>Mycoplasmatota</taxon>
        <taxon>Mollicutes</taxon>
        <taxon>Entomoplasmatales</taxon>
        <taxon>Spiroplasmataceae</taxon>
        <taxon>Spiroplasma</taxon>
    </lineage>
</organism>
<reference evidence="1 2" key="1">
    <citation type="journal article" date="2015" name="Genome Announc.">
        <title>Complete Genome Sequence of Spiroplasma litorale TN-1T (DSM 21781), a Bacterium Isolated from a Green-Eyed Horsefly (Tabanus nigrovittatus).</title>
        <authorList>
            <person name="Lo W.S."/>
            <person name="Lai Y.C."/>
            <person name="Lien Y.W."/>
            <person name="Wang T.H."/>
            <person name="Kuo C.H."/>
        </authorList>
    </citation>
    <scope>NUCLEOTIDE SEQUENCE [LARGE SCALE GENOMIC DNA]</scope>
    <source>
        <strain evidence="1 2">TN-1</strain>
    </source>
</reference>
<dbReference type="PATRIC" id="fig|216942.3.peg.247"/>
<dbReference type="OrthoDB" id="390106at2"/>
<accession>A0A0K1W1D5</accession>
<gene>
    <name evidence="1" type="ORF">SLITO_v1c02460</name>
</gene>
<evidence type="ECO:0000313" key="1">
    <source>
        <dbReference type="EMBL" id="AKX33902.1"/>
    </source>
</evidence>
<evidence type="ECO:0000313" key="2">
    <source>
        <dbReference type="Proteomes" id="UP000067476"/>
    </source>
</evidence>
<keyword evidence="2" id="KW-1185">Reference proteome</keyword>
<protein>
    <submittedName>
        <fullName evidence="1">Uncharacterized protein</fullName>
    </submittedName>
</protein>
<name>A0A0K1W1D5_9MOLU</name>
<dbReference type="KEGG" id="sll:SLITO_v1c02460"/>
<dbReference type="RefSeq" id="WP_075057999.1">
    <property type="nucleotide sequence ID" value="NZ_CP012357.1"/>
</dbReference>
<dbReference type="AlphaFoldDB" id="A0A0K1W1D5"/>
<dbReference type="Proteomes" id="UP000067476">
    <property type="component" value="Chromosome"/>
</dbReference>